<keyword evidence="1" id="KW-0812">Transmembrane</keyword>
<protein>
    <recommendedName>
        <fullName evidence="4">ABC-2 type transport system permease protein</fullName>
    </recommendedName>
</protein>
<sequence length="489" mass="55315">MIKHFLNLEWKSFFRSAAFQTNIILKIFMALGALYFIGIFSMAGVGAYFGLEKAGLEPLQTVNRFLIYYLVVDLLIKYFLQKMPVVNIKPLLIIPFKKSKIVDFALGKTMVSFFNCIHAFFFIPFSVVLLIKGYDPLHVITWHIGILAMIYINNFINVFLNDALALVVGFATVIAAFGALQYYEVFDVTPYIGAYFQGLYDYVWLFIIPVVVVVIFYKVAHSFFLRRLYLDAGLATKAQMASTENLDWLDRFGKTASFLKNDIKLIKRNKRSRTTLIMSVVFLFYGLLFFSGGIESYDNPFMKIFAGIFVSGGFMFSFGQFVPSWDSSYYPLMMTQNIKYQEYLKSKWMLVVIATAISTVLGAFYLYFGWEAYAAILVGGIFNMGVNGHVVLLGGAYIKTPIDLTSNKKAFGDSSSFNVKTLLITVPKLLLPIALYALGHFTLGPVLGYALVALAGLAGFAFRDFMFKKIESVYKAEKYKTIAAYKQKN</sequence>
<dbReference type="AlphaFoldDB" id="A0A4Q0PD99"/>
<feature type="transmembrane region" description="Helical" evidence="1">
    <location>
        <begin position="304"/>
        <end position="327"/>
    </location>
</feature>
<name>A0A4Q0PD99_9FLAO</name>
<dbReference type="Pfam" id="PF18940">
    <property type="entry name" value="DUF5687"/>
    <property type="match status" value="1"/>
</dbReference>
<keyword evidence="1" id="KW-0472">Membrane</keyword>
<dbReference type="EMBL" id="QOVM01000001">
    <property type="protein sequence ID" value="RXG24366.1"/>
    <property type="molecule type" value="Genomic_DNA"/>
</dbReference>
<evidence type="ECO:0000313" key="2">
    <source>
        <dbReference type="EMBL" id="RXG24366.1"/>
    </source>
</evidence>
<dbReference type="InterPro" id="IPR043742">
    <property type="entry name" value="DUF5687"/>
</dbReference>
<evidence type="ECO:0000256" key="1">
    <source>
        <dbReference type="SAM" id="Phobius"/>
    </source>
</evidence>
<dbReference type="OrthoDB" id="1014144at2"/>
<organism evidence="2 3">
    <name type="scientific">Leeuwenhoekiella aequorea</name>
    <dbReference type="NCBI Taxonomy" id="283736"/>
    <lineage>
        <taxon>Bacteria</taxon>
        <taxon>Pseudomonadati</taxon>
        <taxon>Bacteroidota</taxon>
        <taxon>Flavobacteriia</taxon>
        <taxon>Flavobacteriales</taxon>
        <taxon>Flavobacteriaceae</taxon>
        <taxon>Leeuwenhoekiella</taxon>
    </lineage>
</organism>
<feature type="transmembrane region" description="Helical" evidence="1">
    <location>
        <begin position="374"/>
        <end position="398"/>
    </location>
</feature>
<feature type="transmembrane region" description="Helical" evidence="1">
    <location>
        <begin position="137"/>
        <end position="156"/>
    </location>
</feature>
<feature type="transmembrane region" description="Helical" evidence="1">
    <location>
        <begin position="274"/>
        <end position="292"/>
    </location>
</feature>
<feature type="transmembrane region" description="Helical" evidence="1">
    <location>
        <begin position="348"/>
        <end position="368"/>
    </location>
</feature>
<feature type="transmembrane region" description="Helical" evidence="1">
    <location>
        <begin position="61"/>
        <end position="80"/>
    </location>
</feature>
<feature type="transmembrane region" description="Helical" evidence="1">
    <location>
        <begin position="23"/>
        <end position="49"/>
    </location>
</feature>
<accession>A0A4Q0PD99</accession>
<feature type="transmembrane region" description="Helical" evidence="1">
    <location>
        <begin position="419"/>
        <end position="438"/>
    </location>
</feature>
<feature type="transmembrane region" description="Helical" evidence="1">
    <location>
        <begin position="163"/>
        <end position="182"/>
    </location>
</feature>
<proteinExistence type="predicted"/>
<reference evidence="2 3" key="1">
    <citation type="submission" date="2018-07" db="EMBL/GenBank/DDBJ databases">
        <title>Leeuwenhoekiella genomics.</title>
        <authorList>
            <person name="Tahon G."/>
            <person name="Willems A."/>
        </authorList>
    </citation>
    <scope>NUCLEOTIDE SEQUENCE [LARGE SCALE GENOMIC DNA]</scope>
    <source>
        <strain evidence="2 3">LMG 22550</strain>
    </source>
</reference>
<gene>
    <name evidence="2" type="ORF">DSM00_154</name>
</gene>
<feature type="transmembrane region" description="Helical" evidence="1">
    <location>
        <begin position="101"/>
        <end position="131"/>
    </location>
</feature>
<dbReference type="RefSeq" id="WP_128756112.1">
    <property type="nucleotide sequence ID" value="NZ_QOVM01000001.1"/>
</dbReference>
<evidence type="ECO:0008006" key="4">
    <source>
        <dbReference type="Google" id="ProtNLM"/>
    </source>
</evidence>
<evidence type="ECO:0000313" key="3">
    <source>
        <dbReference type="Proteomes" id="UP000289238"/>
    </source>
</evidence>
<feature type="transmembrane region" description="Helical" evidence="1">
    <location>
        <begin position="202"/>
        <end position="220"/>
    </location>
</feature>
<keyword evidence="3" id="KW-1185">Reference proteome</keyword>
<comment type="caution">
    <text evidence="2">The sequence shown here is derived from an EMBL/GenBank/DDBJ whole genome shotgun (WGS) entry which is preliminary data.</text>
</comment>
<dbReference type="Proteomes" id="UP000289238">
    <property type="component" value="Unassembled WGS sequence"/>
</dbReference>
<keyword evidence="1" id="KW-1133">Transmembrane helix</keyword>
<feature type="transmembrane region" description="Helical" evidence="1">
    <location>
        <begin position="444"/>
        <end position="462"/>
    </location>
</feature>